<dbReference type="Proteomes" id="UP000235786">
    <property type="component" value="Unassembled WGS sequence"/>
</dbReference>
<keyword evidence="1" id="KW-0732">Signal</keyword>
<dbReference type="OrthoDB" id="10563924at2759"/>
<evidence type="ECO:0000256" key="1">
    <source>
        <dbReference type="SAM" id="SignalP"/>
    </source>
</evidence>
<keyword evidence="3" id="KW-1185">Reference proteome</keyword>
<protein>
    <recommendedName>
        <fullName evidence="4">DUF4148 domain-containing protein</fullName>
    </recommendedName>
</protein>
<feature type="chain" id="PRO_5014417977" description="DUF4148 domain-containing protein" evidence="1">
    <location>
        <begin position="22"/>
        <end position="96"/>
    </location>
</feature>
<name>A0A2J6RX82_HYAVF</name>
<evidence type="ECO:0008006" key="4">
    <source>
        <dbReference type="Google" id="ProtNLM"/>
    </source>
</evidence>
<evidence type="ECO:0000313" key="3">
    <source>
        <dbReference type="Proteomes" id="UP000235786"/>
    </source>
</evidence>
<evidence type="ECO:0000313" key="2">
    <source>
        <dbReference type="EMBL" id="PMD43112.1"/>
    </source>
</evidence>
<reference evidence="2 3" key="1">
    <citation type="submission" date="2016-04" db="EMBL/GenBank/DDBJ databases">
        <title>A degradative enzymes factory behind the ericoid mycorrhizal symbiosis.</title>
        <authorList>
            <consortium name="DOE Joint Genome Institute"/>
            <person name="Martino E."/>
            <person name="Morin E."/>
            <person name="Grelet G."/>
            <person name="Kuo A."/>
            <person name="Kohler A."/>
            <person name="Daghino S."/>
            <person name="Barry K."/>
            <person name="Choi C."/>
            <person name="Cichocki N."/>
            <person name="Clum A."/>
            <person name="Copeland A."/>
            <person name="Hainaut M."/>
            <person name="Haridas S."/>
            <person name="Labutti K."/>
            <person name="Lindquist E."/>
            <person name="Lipzen A."/>
            <person name="Khouja H.-R."/>
            <person name="Murat C."/>
            <person name="Ohm R."/>
            <person name="Olson A."/>
            <person name="Spatafora J."/>
            <person name="Veneault-Fourrey C."/>
            <person name="Henrissat B."/>
            <person name="Grigoriev I."/>
            <person name="Martin F."/>
            <person name="Perotto S."/>
        </authorList>
    </citation>
    <scope>NUCLEOTIDE SEQUENCE [LARGE SCALE GENOMIC DNA]</scope>
    <source>
        <strain evidence="2 3">F</strain>
    </source>
</reference>
<organism evidence="2 3">
    <name type="scientific">Hyaloscypha variabilis (strain UAMH 11265 / GT02V1 / F)</name>
    <name type="common">Meliniomyces variabilis</name>
    <dbReference type="NCBI Taxonomy" id="1149755"/>
    <lineage>
        <taxon>Eukaryota</taxon>
        <taxon>Fungi</taxon>
        <taxon>Dikarya</taxon>
        <taxon>Ascomycota</taxon>
        <taxon>Pezizomycotina</taxon>
        <taxon>Leotiomycetes</taxon>
        <taxon>Helotiales</taxon>
        <taxon>Hyaloscyphaceae</taxon>
        <taxon>Hyaloscypha</taxon>
        <taxon>Hyaloscypha variabilis</taxon>
    </lineage>
</organism>
<sequence>MLFKSFLVGAFLLLFSLHATASPIPEAAFESYVSVKGSKYNDQASRDVQKIKRLGDEHLIERNAEPSVPRDANSINLYAQKRTDDWNTPGGHTDVI</sequence>
<feature type="signal peptide" evidence="1">
    <location>
        <begin position="1"/>
        <end position="21"/>
    </location>
</feature>
<proteinExistence type="predicted"/>
<dbReference type="EMBL" id="KZ613942">
    <property type="protein sequence ID" value="PMD43112.1"/>
    <property type="molecule type" value="Genomic_DNA"/>
</dbReference>
<accession>A0A2J6RX82</accession>
<dbReference type="AlphaFoldDB" id="A0A2J6RX82"/>
<gene>
    <name evidence="2" type="ORF">L207DRAFT_631269</name>
</gene>